<reference evidence="4" key="1">
    <citation type="journal article" date="2012" name="G3 (Bethesda)">
        <title>Pichia sorbitophila, an interspecies yeast hybrid reveals early steps of genome resolution following polyploidization.</title>
        <authorList>
            <person name="Leh Louis V."/>
            <person name="Despons L."/>
            <person name="Friedrich A."/>
            <person name="Martin T."/>
            <person name="Durrens P."/>
            <person name="Casaregola S."/>
            <person name="Neuveglise C."/>
            <person name="Fairhead C."/>
            <person name="Marck C."/>
            <person name="Cruz J.A."/>
            <person name="Straub M.L."/>
            <person name="Kugler V."/>
            <person name="Sacerdot C."/>
            <person name="Uzunov Z."/>
            <person name="Thierry A."/>
            <person name="Weiss S."/>
            <person name="Bleykasten C."/>
            <person name="De Montigny J."/>
            <person name="Jacques N."/>
            <person name="Jung P."/>
            <person name="Lemaire M."/>
            <person name="Mallet S."/>
            <person name="Morel G."/>
            <person name="Richard G.F."/>
            <person name="Sarkar A."/>
            <person name="Savel G."/>
            <person name="Schacherer J."/>
            <person name="Seret M.L."/>
            <person name="Talla E."/>
            <person name="Samson G."/>
            <person name="Jubin C."/>
            <person name="Poulain J."/>
            <person name="Vacherie B."/>
            <person name="Barbe V."/>
            <person name="Pelletier E."/>
            <person name="Sherman D.J."/>
            <person name="Westhof E."/>
            <person name="Weissenbach J."/>
            <person name="Baret P.V."/>
            <person name="Wincker P."/>
            <person name="Gaillardin C."/>
            <person name="Dujon B."/>
            <person name="Souciet J.L."/>
        </authorList>
    </citation>
    <scope>NUCLEOTIDE SEQUENCE [LARGE SCALE GENOMIC DNA]</scope>
    <source>
        <strain evidence="4">CBS 270.75 / DBVPG 7215 / KCTC 17166 / NRRL Y-17582</strain>
    </source>
</reference>
<dbReference type="PROSITE" id="PS01009">
    <property type="entry name" value="CRISP_1"/>
    <property type="match status" value="1"/>
</dbReference>
<dbReference type="InParanoid" id="G8JMA3"/>
<dbReference type="PRINTS" id="PR00838">
    <property type="entry name" value="V5ALLERGEN"/>
</dbReference>
<keyword evidence="1" id="KW-0732">Signal</keyword>
<protein>
    <recommendedName>
        <fullName evidence="2">SCP domain-containing protein</fullName>
    </recommendedName>
</protein>
<dbReference type="InterPro" id="IPR018244">
    <property type="entry name" value="Allrgn_V5/Tpx1_CS"/>
</dbReference>
<dbReference type="KEGG" id="erc:Ecym_1054"/>
<dbReference type="Proteomes" id="UP000006790">
    <property type="component" value="Chromosome 1"/>
</dbReference>
<dbReference type="SMART" id="SM00198">
    <property type="entry name" value="SCP"/>
    <property type="match status" value="1"/>
</dbReference>
<dbReference type="HOGENOM" id="CLU_035730_2_4_1"/>
<feature type="domain" description="SCP" evidence="2">
    <location>
        <begin position="58"/>
        <end position="203"/>
    </location>
</feature>
<name>G8JMA3_ERECY</name>
<evidence type="ECO:0000313" key="3">
    <source>
        <dbReference type="EMBL" id="AET37312.1"/>
    </source>
</evidence>
<dbReference type="SUPFAM" id="SSF55797">
    <property type="entry name" value="PR-1-like"/>
    <property type="match status" value="1"/>
</dbReference>
<accession>G8JMA3</accession>
<dbReference type="InterPro" id="IPR001283">
    <property type="entry name" value="CRISP-related"/>
</dbReference>
<dbReference type="Gene3D" id="3.40.33.10">
    <property type="entry name" value="CAP"/>
    <property type="match status" value="1"/>
</dbReference>
<organism evidence="3 4">
    <name type="scientific">Eremothecium cymbalariae (strain CBS 270.75 / DBVPG 7215 / KCTC 17166 / NRRL Y-17582)</name>
    <name type="common">Yeast</name>
    <dbReference type="NCBI Taxonomy" id="931890"/>
    <lineage>
        <taxon>Eukaryota</taxon>
        <taxon>Fungi</taxon>
        <taxon>Dikarya</taxon>
        <taxon>Ascomycota</taxon>
        <taxon>Saccharomycotina</taxon>
        <taxon>Saccharomycetes</taxon>
        <taxon>Saccharomycetales</taxon>
        <taxon>Saccharomycetaceae</taxon>
        <taxon>Eremothecium</taxon>
    </lineage>
</organism>
<feature type="chain" id="PRO_5003510548" description="SCP domain-containing protein" evidence="1">
    <location>
        <begin position="24"/>
        <end position="222"/>
    </location>
</feature>
<proteinExistence type="predicted"/>
<dbReference type="PANTHER" id="PTHR10334">
    <property type="entry name" value="CYSTEINE-RICH SECRETORY PROTEIN-RELATED"/>
    <property type="match status" value="1"/>
</dbReference>
<dbReference type="Pfam" id="PF00188">
    <property type="entry name" value="CAP"/>
    <property type="match status" value="1"/>
</dbReference>
<evidence type="ECO:0000259" key="2">
    <source>
        <dbReference type="SMART" id="SM00198"/>
    </source>
</evidence>
<gene>
    <name evidence="3" type="ordered locus">Ecym_1054</name>
</gene>
<feature type="signal peptide" evidence="1">
    <location>
        <begin position="1"/>
        <end position="23"/>
    </location>
</feature>
<dbReference type="PRINTS" id="PR00837">
    <property type="entry name" value="V5TPXLIKE"/>
</dbReference>
<dbReference type="EMBL" id="CP002497">
    <property type="protein sequence ID" value="AET37312.1"/>
    <property type="molecule type" value="Genomic_DNA"/>
</dbReference>
<dbReference type="eggNOG" id="KOG3017">
    <property type="taxonomic scope" value="Eukaryota"/>
</dbReference>
<dbReference type="AlphaFoldDB" id="G8JMA3"/>
<keyword evidence="4" id="KW-1185">Reference proteome</keyword>
<dbReference type="InterPro" id="IPR035940">
    <property type="entry name" value="CAP_sf"/>
</dbReference>
<dbReference type="GO" id="GO:0005576">
    <property type="term" value="C:extracellular region"/>
    <property type="evidence" value="ECO:0007669"/>
    <property type="project" value="InterPro"/>
</dbReference>
<dbReference type="GeneID" id="11469543"/>
<sequence>MNLSDILKGTVLVLCSCVMCSAAAIVYKGDQVAEKLANSNNADAAHDTSLQAATFLEPDVNNLLWAHNSKRALHYNTPSLSWDNTLRQYAEDQVRSLIGTEYDPCTFRLKHSYGPYGENIGTIGSSARYPRADEVVNAWYEEIKYYNFNDVTGTVHNGYDVGHFTQLVWADTTKVGCAVVTCRSQYYFVYTLCEYSPPGNVLDGTPGIDTYHIFKENVRGLI</sequence>
<dbReference type="RefSeq" id="XP_003644129.1">
    <property type="nucleotide sequence ID" value="XM_003644081.1"/>
</dbReference>
<dbReference type="OrthoDB" id="337038at2759"/>
<evidence type="ECO:0000313" key="4">
    <source>
        <dbReference type="Proteomes" id="UP000006790"/>
    </source>
</evidence>
<dbReference type="InterPro" id="IPR002413">
    <property type="entry name" value="V5_allergen-like"/>
</dbReference>
<dbReference type="InterPro" id="IPR014044">
    <property type="entry name" value="CAP_dom"/>
</dbReference>
<evidence type="ECO:0000256" key="1">
    <source>
        <dbReference type="SAM" id="SignalP"/>
    </source>
</evidence>